<proteinExistence type="predicted"/>
<reference evidence="2" key="1">
    <citation type="submission" date="2020-05" db="EMBL/GenBank/DDBJ databases">
        <authorList>
            <person name="Chiriac C."/>
            <person name="Salcher M."/>
            <person name="Ghai R."/>
            <person name="Kavagutti S V."/>
        </authorList>
    </citation>
    <scope>NUCLEOTIDE SEQUENCE</scope>
</reference>
<name>A0A6J7G706_9ZZZZ</name>
<evidence type="ECO:0000313" key="1">
    <source>
        <dbReference type="EMBL" id="CAB4776655.1"/>
    </source>
</evidence>
<accession>A0A6J7G706</accession>
<evidence type="ECO:0000313" key="2">
    <source>
        <dbReference type="EMBL" id="CAB4902238.1"/>
    </source>
</evidence>
<protein>
    <submittedName>
        <fullName evidence="2">Unannotated protein</fullName>
    </submittedName>
</protein>
<gene>
    <name evidence="1" type="ORF">UFOPK2880_01152</name>
    <name evidence="2" type="ORF">UFOPK3494_01003</name>
    <name evidence="3" type="ORF">UFOPK4134_00914</name>
</gene>
<organism evidence="2">
    <name type="scientific">freshwater metagenome</name>
    <dbReference type="NCBI Taxonomy" id="449393"/>
    <lineage>
        <taxon>unclassified sequences</taxon>
        <taxon>metagenomes</taxon>
        <taxon>ecological metagenomes</taxon>
    </lineage>
</organism>
<sequence length="36" mass="3714">MKAVPPATMGMYAYGREDADAVSSAATLPERSLNAA</sequence>
<dbReference type="EMBL" id="CAFBPS010000061">
    <property type="protein sequence ID" value="CAB5030351.1"/>
    <property type="molecule type" value="Genomic_DNA"/>
</dbReference>
<dbReference type="EMBL" id="CAEZZP010000073">
    <property type="protein sequence ID" value="CAB4776655.1"/>
    <property type="molecule type" value="Genomic_DNA"/>
</dbReference>
<evidence type="ECO:0000313" key="3">
    <source>
        <dbReference type="EMBL" id="CAB5030351.1"/>
    </source>
</evidence>
<dbReference type="AlphaFoldDB" id="A0A6J7G706"/>
<dbReference type="EMBL" id="CAFBMF010000059">
    <property type="protein sequence ID" value="CAB4902238.1"/>
    <property type="molecule type" value="Genomic_DNA"/>
</dbReference>